<dbReference type="Proteomes" id="UP000729402">
    <property type="component" value="Unassembled WGS sequence"/>
</dbReference>
<name>A0A8J5T8T7_ZIZPA</name>
<dbReference type="PANTHER" id="PTHR32448">
    <property type="entry name" value="OS08G0158400 PROTEIN"/>
    <property type="match status" value="1"/>
</dbReference>
<evidence type="ECO:0000259" key="2">
    <source>
        <dbReference type="PROSITE" id="PS51387"/>
    </source>
</evidence>
<dbReference type="AlphaFoldDB" id="A0A8J5T8T7"/>
<feature type="domain" description="FAD-binding PCMH-type" evidence="2">
    <location>
        <begin position="78"/>
        <end position="202"/>
    </location>
</feature>
<protein>
    <recommendedName>
        <fullName evidence="2">FAD-binding PCMH-type domain-containing protein</fullName>
    </recommendedName>
</protein>
<evidence type="ECO:0000313" key="3">
    <source>
        <dbReference type="EMBL" id="KAG8075548.1"/>
    </source>
</evidence>
<organism evidence="3 4">
    <name type="scientific">Zizania palustris</name>
    <name type="common">Northern wild rice</name>
    <dbReference type="NCBI Taxonomy" id="103762"/>
    <lineage>
        <taxon>Eukaryota</taxon>
        <taxon>Viridiplantae</taxon>
        <taxon>Streptophyta</taxon>
        <taxon>Embryophyta</taxon>
        <taxon>Tracheophyta</taxon>
        <taxon>Spermatophyta</taxon>
        <taxon>Magnoliopsida</taxon>
        <taxon>Liliopsida</taxon>
        <taxon>Poales</taxon>
        <taxon>Poaceae</taxon>
        <taxon>BOP clade</taxon>
        <taxon>Oryzoideae</taxon>
        <taxon>Oryzeae</taxon>
        <taxon>Zizaniinae</taxon>
        <taxon>Zizania</taxon>
    </lineage>
</organism>
<keyword evidence="1" id="KW-0732">Signal</keyword>
<reference evidence="3" key="1">
    <citation type="journal article" date="2021" name="bioRxiv">
        <title>Whole Genome Assembly and Annotation of Northern Wild Rice, Zizania palustris L., Supports a Whole Genome Duplication in the Zizania Genus.</title>
        <authorList>
            <person name="Haas M."/>
            <person name="Kono T."/>
            <person name="Macchietto M."/>
            <person name="Millas R."/>
            <person name="McGilp L."/>
            <person name="Shao M."/>
            <person name="Duquette J."/>
            <person name="Hirsch C.N."/>
            <person name="Kimball J."/>
        </authorList>
    </citation>
    <scope>NUCLEOTIDE SEQUENCE</scope>
    <source>
        <tissue evidence="3">Fresh leaf tissue</tissue>
    </source>
</reference>
<dbReference type="InterPro" id="IPR016166">
    <property type="entry name" value="FAD-bd_PCMH"/>
</dbReference>
<dbReference type="PROSITE" id="PS51387">
    <property type="entry name" value="FAD_PCMH"/>
    <property type="match status" value="1"/>
</dbReference>
<feature type="chain" id="PRO_5035319585" description="FAD-binding PCMH-type domain-containing protein" evidence="1">
    <location>
        <begin position="22"/>
        <end position="202"/>
    </location>
</feature>
<dbReference type="InterPro" id="IPR006094">
    <property type="entry name" value="Oxid_FAD_bind_N"/>
</dbReference>
<evidence type="ECO:0000256" key="1">
    <source>
        <dbReference type="SAM" id="SignalP"/>
    </source>
</evidence>
<reference evidence="3" key="2">
    <citation type="submission" date="2021-02" db="EMBL/GenBank/DDBJ databases">
        <authorList>
            <person name="Kimball J.A."/>
            <person name="Haas M.W."/>
            <person name="Macchietto M."/>
            <person name="Kono T."/>
            <person name="Duquette J."/>
            <person name="Shao M."/>
        </authorList>
    </citation>
    <scope>NUCLEOTIDE SEQUENCE</scope>
    <source>
        <tissue evidence="3">Fresh leaf tissue</tissue>
    </source>
</reference>
<feature type="signal peptide" evidence="1">
    <location>
        <begin position="1"/>
        <end position="21"/>
    </location>
</feature>
<dbReference type="EMBL" id="JAAALK010000283">
    <property type="protein sequence ID" value="KAG8075548.1"/>
    <property type="molecule type" value="Genomic_DNA"/>
</dbReference>
<accession>A0A8J5T8T7</accession>
<proteinExistence type="predicted"/>
<gene>
    <name evidence="3" type="ORF">GUJ93_ZPchr0006g44483</name>
</gene>
<dbReference type="GO" id="GO:0071949">
    <property type="term" value="F:FAD binding"/>
    <property type="evidence" value="ECO:0007669"/>
    <property type="project" value="InterPro"/>
</dbReference>
<dbReference type="Pfam" id="PF01565">
    <property type="entry name" value="FAD_binding_4"/>
    <property type="match status" value="1"/>
</dbReference>
<sequence length="202" mass="21070">MAASQCYAFALLVSCIAFCHHAPAAYGAAAAPANQTGDFLGCLAVNIPPAIVYTHASQSYPSVLESGIKNLRFVTSGRTSTPVALVEATDASHVQAAVRCGARYGVHVRSRSGGHDYEGLSYRSLNTTRPFAVVDMAALREVRVDVRRETAWVGSGATLGEVYYAIANKSARLGFPGSVCPTVGVGGSGGSRIFFMGVPVPL</sequence>
<keyword evidence="4" id="KW-1185">Reference proteome</keyword>
<comment type="caution">
    <text evidence="3">The sequence shown here is derived from an EMBL/GenBank/DDBJ whole genome shotgun (WGS) entry which is preliminary data.</text>
</comment>
<dbReference type="OrthoDB" id="407275at2759"/>
<evidence type="ECO:0000313" key="4">
    <source>
        <dbReference type="Proteomes" id="UP000729402"/>
    </source>
</evidence>